<organism evidence="3 4">
    <name type="scientific">Trichobilharzia regenti</name>
    <name type="common">Nasal bird schistosome</name>
    <dbReference type="NCBI Taxonomy" id="157069"/>
    <lineage>
        <taxon>Eukaryota</taxon>
        <taxon>Metazoa</taxon>
        <taxon>Spiralia</taxon>
        <taxon>Lophotrochozoa</taxon>
        <taxon>Platyhelminthes</taxon>
        <taxon>Trematoda</taxon>
        <taxon>Digenea</taxon>
        <taxon>Strigeidida</taxon>
        <taxon>Schistosomatoidea</taxon>
        <taxon>Schistosomatidae</taxon>
        <taxon>Trichobilharzia</taxon>
    </lineage>
</organism>
<feature type="region of interest" description="Disordered" evidence="1">
    <location>
        <begin position="1"/>
        <end position="70"/>
    </location>
</feature>
<evidence type="ECO:0000313" key="3">
    <source>
        <dbReference type="Proteomes" id="UP000050795"/>
    </source>
</evidence>
<proteinExistence type="predicted"/>
<feature type="region of interest" description="Disordered" evidence="1">
    <location>
        <begin position="725"/>
        <end position="782"/>
    </location>
</feature>
<keyword evidence="3" id="KW-1185">Reference proteome</keyword>
<accession>A0AA85J5Y6</accession>
<feature type="compositionally biased region" description="Low complexity" evidence="1">
    <location>
        <begin position="735"/>
        <end position="762"/>
    </location>
</feature>
<feature type="compositionally biased region" description="Low complexity" evidence="1">
    <location>
        <begin position="1"/>
        <end position="23"/>
    </location>
</feature>
<feature type="region of interest" description="Disordered" evidence="1">
    <location>
        <begin position="428"/>
        <end position="524"/>
    </location>
</feature>
<evidence type="ECO:0000256" key="1">
    <source>
        <dbReference type="SAM" id="MobiDB-lite"/>
    </source>
</evidence>
<dbReference type="InterPro" id="IPR048924">
    <property type="entry name" value="BAHCC1-like_Tudor"/>
</dbReference>
<feature type="region of interest" description="Disordered" evidence="1">
    <location>
        <begin position="174"/>
        <end position="193"/>
    </location>
</feature>
<feature type="region of interest" description="Disordered" evidence="1">
    <location>
        <begin position="284"/>
        <end position="303"/>
    </location>
</feature>
<feature type="compositionally biased region" description="Polar residues" evidence="1">
    <location>
        <begin position="491"/>
        <end position="501"/>
    </location>
</feature>
<evidence type="ECO:0000313" key="4">
    <source>
        <dbReference type="WBParaSite" id="TREG1_1550.1"/>
    </source>
</evidence>
<feature type="compositionally biased region" description="Polar residues" evidence="1">
    <location>
        <begin position="52"/>
        <end position="67"/>
    </location>
</feature>
<feature type="compositionally biased region" description="Low complexity" evidence="1">
    <location>
        <begin position="435"/>
        <end position="451"/>
    </location>
</feature>
<sequence length="1059" mass="117163">MPLPSEDSSSLPSGSNSLENSSDFCMTVGMPSSKSSTKVSTSNIRPPFNIANILSPQNETKTSSSRQSGDHIQITENNKYVQNTNPLLNYGESTSLEAQNVIETVSVSNHYSDCDDRIAGDSNDTHIAIDALFDAIRYRDAQVKLEQAEKTITDLIMKFSEPQDCSTPIDLSVRSSRRDEKGSDSVEANSPSDVVTQSSLLPILNLLKSQSDPKISLDLYKSSSYGKQLYDLYSPCLYDILRVREKLYILHKMRLRQSEENRTISITSESTSVLTITTSTASSSSSYKEALSPSKCSSHNPVTNTQNNLQNAFITCPNNVQKTNEIQESQTASTSHSLEQSTPPESRISEHESEEYEKDVDVTNLQSNDESTDIGQCTSQNYTNPFDSPLSLLSFVCELKRCEEKLRQESLMSSELSDSVIANTIELQSSQPEESSCSHNLSSLPSTSKTSPTRHHSGKRRQVSSPLEEHKRLNIESEFSQAPSKSRRGSSFRSPKSTVSRQHIDPLNSRAVSSTNRKPTTSQISRLSCSFPTITLHQSSNFSQQGKLNESGSNVELVNKIGIHGCSSSTPSVSPLSSSVPTRDSSVSYPTRLSDTFWWDSKRPVSSSTTGVDKFQQLSVDVQDHGFTRGDKDNQTGSFVVPRDDCRSSGGTNNRLSTPEIRRNEFDLSDLSDGTRVLVIKDTYLLPGTIYMERDHSPLAIQTSLSSDYLRDRIFRIQLDSEKCNRSTGPRVANDNHFTTSSHSNNTNGTSSRRQPSSLSPSNGCLQTPSTANNTNFCNTSPGSNRRRQMDLLLYGWQVVQQAVLEVFPDSIHHVPPGTRVCAAWSDKLGVNLYPGTVVEDSFTNLCELADITGGEPHTMNGLSPYLIPSNSVNCVRNAVVSRMRRHSGVDRNIRRLSYNSWSLSETPISLCSPQTSTNSIANSTSSLLDDTAYEPNPRVVRTKSFEICGYSTSSDITMRCNLDSGESVSNTICIPRTIKTPIISRGGNIGPWSILEKYKHRKRRCTFCRSIIRNVDGLVVELGDCVQLRSDRDELYLGKVREIRCNGEKHSPTVVTAW</sequence>
<dbReference type="Proteomes" id="UP000050795">
    <property type="component" value="Unassembled WGS sequence"/>
</dbReference>
<feature type="compositionally biased region" description="Polar residues" evidence="1">
    <location>
        <begin position="325"/>
        <end position="344"/>
    </location>
</feature>
<dbReference type="Pfam" id="PF21744">
    <property type="entry name" value="BAHCC1-like_Tudor"/>
    <property type="match status" value="1"/>
</dbReference>
<feature type="compositionally biased region" description="Polar residues" evidence="1">
    <location>
        <begin position="763"/>
        <end position="782"/>
    </location>
</feature>
<dbReference type="WBParaSite" id="TREG1_1550.1">
    <property type="protein sequence ID" value="TREG1_1550.1"/>
    <property type="gene ID" value="TREG1_1550"/>
</dbReference>
<name>A0AA85J5Y6_TRIRE</name>
<feature type="compositionally biased region" description="Basic residues" evidence="1">
    <location>
        <begin position="452"/>
        <end position="462"/>
    </location>
</feature>
<feature type="domain" description="BAHCC1-like Tudor" evidence="2">
    <location>
        <begin position="809"/>
        <end position="843"/>
    </location>
</feature>
<dbReference type="AlphaFoldDB" id="A0AA85J5Y6"/>
<reference evidence="4" key="2">
    <citation type="submission" date="2023-11" db="UniProtKB">
        <authorList>
            <consortium name="WormBaseParasite"/>
        </authorList>
    </citation>
    <scope>IDENTIFICATION</scope>
</reference>
<feature type="compositionally biased region" description="Polar residues" evidence="1">
    <location>
        <begin position="294"/>
        <end position="303"/>
    </location>
</feature>
<feature type="compositionally biased region" description="Low complexity" evidence="1">
    <location>
        <begin position="32"/>
        <end position="42"/>
    </location>
</feature>
<feature type="region of interest" description="Disordered" evidence="1">
    <location>
        <begin position="325"/>
        <end position="362"/>
    </location>
</feature>
<protein>
    <recommendedName>
        <fullName evidence="2">BAHCC1-like Tudor domain-containing protein</fullName>
    </recommendedName>
</protein>
<feature type="compositionally biased region" description="Polar residues" evidence="1">
    <location>
        <begin position="510"/>
        <end position="524"/>
    </location>
</feature>
<evidence type="ECO:0000259" key="2">
    <source>
        <dbReference type="Pfam" id="PF21744"/>
    </source>
</evidence>
<reference evidence="3" key="1">
    <citation type="submission" date="2022-06" db="EMBL/GenBank/DDBJ databases">
        <authorList>
            <person name="Berger JAMES D."/>
            <person name="Berger JAMES D."/>
        </authorList>
    </citation>
    <scope>NUCLEOTIDE SEQUENCE [LARGE SCALE GENOMIC DNA]</scope>
</reference>